<evidence type="ECO:0000313" key="8">
    <source>
        <dbReference type="Proteomes" id="UP000037600"/>
    </source>
</evidence>
<name>A0A0J8GZH3_9ALTE</name>
<dbReference type="SUPFAM" id="SSF50370">
    <property type="entry name" value="Ricin B-like lectins"/>
    <property type="match status" value="2"/>
</dbReference>
<dbReference type="PATRIC" id="fig|1513271.3.peg.675"/>
<gene>
    <name evidence="7" type="ORF">XM47_03245</name>
</gene>
<dbReference type="InterPro" id="IPR006710">
    <property type="entry name" value="Glyco_hydro_43"/>
</dbReference>
<keyword evidence="2" id="KW-0732">Signal</keyword>
<dbReference type="CDD" id="cd18820">
    <property type="entry name" value="GH43_LbAraf43-like"/>
    <property type="match status" value="1"/>
</dbReference>
<dbReference type="PANTHER" id="PTHR43817:SF1">
    <property type="entry name" value="HYDROLASE, FAMILY 43, PUTATIVE (AFU_ORTHOLOGUE AFUA_3G01660)-RELATED"/>
    <property type="match status" value="1"/>
</dbReference>
<dbReference type="Gene3D" id="2.80.10.50">
    <property type="match status" value="3"/>
</dbReference>
<dbReference type="AlphaFoldDB" id="A0A0J8GZH3"/>
<dbReference type="Gene3D" id="2.115.10.20">
    <property type="entry name" value="Glycosyl hydrolase domain, family 43"/>
    <property type="match status" value="1"/>
</dbReference>
<dbReference type="EMBL" id="LAZL01000003">
    <property type="protein sequence ID" value="KMT66634.1"/>
    <property type="molecule type" value="Genomic_DNA"/>
</dbReference>
<evidence type="ECO:0000313" key="7">
    <source>
        <dbReference type="EMBL" id="KMT66634.1"/>
    </source>
</evidence>
<keyword evidence="8" id="KW-1185">Reference proteome</keyword>
<dbReference type="CDD" id="cd23457">
    <property type="entry name" value="beta-trefoil_Ricin_SaAF-like"/>
    <property type="match status" value="1"/>
</dbReference>
<dbReference type="InterPro" id="IPR035992">
    <property type="entry name" value="Ricin_B-like_lectins"/>
</dbReference>
<evidence type="ECO:0000256" key="1">
    <source>
        <dbReference type="ARBA" id="ARBA00009865"/>
    </source>
</evidence>
<evidence type="ECO:0000256" key="4">
    <source>
        <dbReference type="ARBA" id="ARBA00023295"/>
    </source>
</evidence>
<keyword evidence="3" id="KW-0378">Hydrolase</keyword>
<evidence type="ECO:0000259" key="6">
    <source>
        <dbReference type="Pfam" id="PF14200"/>
    </source>
</evidence>
<dbReference type="CDD" id="cd00161">
    <property type="entry name" value="beta-trefoil_Ricin-like"/>
    <property type="match status" value="1"/>
</dbReference>
<comment type="similarity">
    <text evidence="1">Belongs to the glycosyl hydrolase 43 family.</text>
</comment>
<dbReference type="STRING" id="1513271.XM47_03245"/>
<dbReference type="Pfam" id="PF14200">
    <property type="entry name" value="RicinB_lectin_2"/>
    <property type="match status" value="2"/>
</dbReference>
<evidence type="ECO:0000256" key="3">
    <source>
        <dbReference type="ARBA" id="ARBA00022801"/>
    </source>
</evidence>
<organism evidence="7 8">
    <name type="scientific">Catenovulum maritimum</name>
    <dbReference type="NCBI Taxonomy" id="1513271"/>
    <lineage>
        <taxon>Bacteria</taxon>
        <taxon>Pseudomonadati</taxon>
        <taxon>Pseudomonadota</taxon>
        <taxon>Gammaproteobacteria</taxon>
        <taxon>Alteromonadales</taxon>
        <taxon>Alteromonadaceae</taxon>
        <taxon>Catenovulum</taxon>
    </lineage>
</organism>
<sequence>MVGCSVTQKTSQNTALQIADDTFANPIIRNGADPWMHYFDGNYYLTTTTWTSQLVMRKSPTIAGLADAPAHYIWSGSDPSRAYNFWAFEFHPIERPEGLRWYVILTSGVKEHFGGQRNHILESEGSDPMGPYMYKGTPMPDHWNIDGSYFEHQGQLYFTWSEWDGPEQVNLVSKMTNPWTLEGERNIITRPVYEWEHSGLKVNEGPEIIKHNGRVFLTHSSSFCNTEDYKLAVVELIGDDPVKPESWKKFDKPFFSKANGVYGPGHHGFFTSPDGTEEWLIYHGNSSPSDGCSGTRSARAQSFTWTEDGLPNFGEPEMDKKQIPVPSGEQGPLKAKVQGVQYKLVNRTSGLCLTSDSSGNASVDNCAADNTAWVVDPANDGFFRLANSELGTFLTHDDCASSSVAVNASDWVSSNCQRWSVDPSRDGWVRFANAESISHLQVAECAIVAGTSVSLGGDRFNECTDWRLEPISKLAIVNANSGKVVTVEQCSKEADANISQHEYKDLACQKWQTTPTQNGFYQFRSLNTDNLCLAVNGVSDGKVDIADNLVQAECNERDSEWRFEYLPNGALRMVSHYGLAMKVSDCSIVNGDNIIQEVWKDTICQHFYFRVVD</sequence>
<accession>A0A0J8GZH3</accession>
<evidence type="ECO:0000256" key="2">
    <source>
        <dbReference type="ARBA" id="ARBA00022729"/>
    </source>
</evidence>
<dbReference type="InterPro" id="IPR023296">
    <property type="entry name" value="Glyco_hydro_beta-prop_sf"/>
</dbReference>
<feature type="site" description="Important for catalytic activity, responsible for pKa modulation of the active site Glu and correct orientation of both the proton donor and substrate" evidence="5">
    <location>
        <position position="146"/>
    </location>
</feature>
<dbReference type="GO" id="GO:0005975">
    <property type="term" value="P:carbohydrate metabolic process"/>
    <property type="evidence" value="ECO:0007669"/>
    <property type="project" value="InterPro"/>
</dbReference>
<evidence type="ECO:0000256" key="5">
    <source>
        <dbReference type="PIRSR" id="PIRSR606710-2"/>
    </source>
</evidence>
<dbReference type="SUPFAM" id="SSF75005">
    <property type="entry name" value="Arabinanase/levansucrase/invertase"/>
    <property type="match status" value="1"/>
</dbReference>
<comment type="caution">
    <text evidence="7">The sequence shown here is derived from an EMBL/GenBank/DDBJ whole genome shotgun (WGS) entry which is preliminary data.</text>
</comment>
<feature type="domain" description="Ricin B lectin" evidence="6">
    <location>
        <begin position="466"/>
        <end position="540"/>
    </location>
</feature>
<dbReference type="Proteomes" id="UP000037600">
    <property type="component" value="Unassembled WGS sequence"/>
</dbReference>
<keyword evidence="4" id="KW-0326">Glycosidase</keyword>
<dbReference type="PROSITE" id="PS50231">
    <property type="entry name" value="RICIN_B_LECTIN"/>
    <property type="match status" value="1"/>
</dbReference>
<reference evidence="7 8" key="1">
    <citation type="submission" date="2015-04" db="EMBL/GenBank/DDBJ databases">
        <title>Draft Genome Sequence of the Novel Agar-Digesting Marine Bacterium Q1.</title>
        <authorList>
            <person name="Li Y."/>
            <person name="Li D."/>
            <person name="Chen G."/>
            <person name="Du Z."/>
        </authorList>
    </citation>
    <scope>NUCLEOTIDE SEQUENCE [LARGE SCALE GENOMIC DNA]</scope>
    <source>
        <strain evidence="7 8">Q1</strain>
    </source>
</reference>
<dbReference type="InterPro" id="IPR000772">
    <property type="entry name" value="Ricin_B_lectin"/>
</dbReference>
<dbReference type="GO" id="GO:0004553">
    <property type="term" value="F:hydrolase activity, hydrolyzing O-glycosyl compounds"/>
    <property type="evidence" value="ECO:0007669"/>
    <property type="project" value="InterPro"/>
</dbReference>
<dbReference type="PANTHER" id="PTHR43817">
    <property type="entry name" value="GLYCOSYL HYDROLASE"/>
    <property type="match status" value="1"/>
</dbReference>
<proteinExistence type="inferred from homology"/>
<dbReference type="Pfam" id="PF04616">
    <property type="entry name" value="Glyco_hydro_43"/>
    <property type="match status" value="1"/>
</dbReference>
<protein>
    <submittedName>
        <fullName evidence="7">Alpha-N-arabinofuranosidase</fullName>
    </submittedName>
</protein>
<feature type="domain" description="Ricin B lectin" evidence="6">
    <location>
        <begin position="369"/>
        <end position="454"/>
    </location>
</feature>